<dbReference type="Pfam" id="PF13559">
    <property type="entry name" value="DUF4129"/>
    <property type="match status" value="1"/>
</dbReference>
<evidence type="ECO:0000313" key="4">
    <source>
        <dbReference type="Proteomes" id="UP001321453"/>
    </source>
</evidence>
<organism evidence="3 4">
    <name type="scientific">Cellulomonas edaphi</name>
    <dbReference type="NCBI Taxonomy" id="3053468"/>
    <lineage>
        <taxon>Bacteria</taxon>
        <taxon>Bacillati</taxon>
        <taxon>Actinomycetota</taxon>
        <taxon>Actinomycetes</taxon>
        <taxon>Micrococcales</taxon>
        <taxon>Cellulomonadaceae</taxon>
        <taxon>Cellulomonas</taxon>
    </lineage>
</organism>
<evidence type="ECO:0000313" key="3">
    <source>
        <dbReference type="EMBL" id="MDM7830015.1"/>
    </source>
</evidence>
<dbReference type="InterPro" id="IPR025403">
    <property type="entry name" value="TgpA-like_C"/>
</dbReference>
<keyword evidence="1" id="KW-1133">Transmembrane helix</keyword>
<proteinExistence type="predicted"/>
<comment type="caution">
    <text evidence="3">The sequence shown here is derived from an EMBL/GenBank/DDBJ whole genome shotgun (WGS) entry which is preliminary data.</text>
</comment>
<reference evidence="3 4" key="1">
    <citation type="submission" date="2023-06" db="EMBL/GenBank/DDBJ databases">
        <title>Cellulomonas sp. MW9 Whole genome sequence.</title>
        <authorList>
            <person name="Park S."/>
        </authorList>
    </citation>
    <scope>NUCLEOTIDE SEQUENCE [LARGE SCALE GENOMIC DNA]</scope>
    <source>
        <strain evidence="3 4">MW9</strain>
    </source>
</reference>
<evidence type="ECO:0000259" key="2">
    <source>
        <dbReference type="Pfam" id="PF13559"/>
    </source>
</evidence>
<dbReference type="RefSeq" id="WP_289444596.1">
    <property type="nucleotide sequence ID" value="NZ_JAUCGR010000001.1"/>
</dbReference>
<name>A0ABT7S323_9CELL</name>
<sequence>MQRTQDARRTGAAVAALVTLVVLAAAFAGSWHAKVQVPGMPTLDIAPPAVPTPGPDPTPVAGAGQQHGVPAWVPILSFLLLLTIGYVLVRARRWLRRGITADGPEADEPVVDRPPHELAMPALRDAIVEATRLLDDAEVPPGDAVVAAWVALEEAAARSEVVRDRAETATEFTVDVLGSTMADPAATRRLLGLYLQARYSEHAVTGDEVAAAREALVVLADGVRHVRVEERP</sequence>
<evidence type="ECO:0000256" key="1">
    <source>
        <dbReference type="SAM" id="Phobius"/>
    </source>
</evidence>
<accession>A0ABT7S323</accession>
<feature type="domain" description="Protein-glutamine gamma-glutamyltransferase-like C-terminal" evidence="2">
    <location>
        <begin position="148"/>
        <end position="216"/>
    </location>
</feature>
<feature type="transmembrane region" description="Helical" evidence="1">
    <location>
        <begin position="71"/>
        <end position="89"/>
    </location>
</feature>
<dbReference type="EMBL" id="JAUCGR010000001">
    <property type="protein sequence ID" value="MDM7830015.1"/>
    <property type="molecule type" value="Genomic_DNA"/>
</dbReference>
<keyword evidence="1" id="KW-0812">Transmembrane</keyword>
<gene>
    <name evidence="3" type="ORF">QRT05_01600</name>
</gene>
<keyword evidence="4" id="KW-1185">Reference proteome</keyword>
<keyword evidence="1" id="KW-0472">Membrane</keyword>
<dbReference type="Proteomes" id="UP001321453">
    <property type="component" value="Unassembled WGS sequence"/>
</dbReference>
<protein>
    <submittedName>
        <fullName evidence="3">DUF4129 domain-containing protein</fullName>
    </submittedName>
</protein>